<dbReference type="EMBL" id="LT629772">
    <property type="protein sequence ID" value="SDS02934.1"/>
    <property type="molecule type" value="Genomic_DNA"/>
</dbReference>
<dbReference type="GO" id="GO:0046983">
    <property type="term" value="F:protein dimerization activity"/>
    <property type="evidence" value="ECO:0007669"/>
    <property type="project" value="InterPro"/>
</dbReference>
<dbReference type="Proteomes" id="UP000199103">
    <property type="component" value="Chromosome I"/>
</dbReference>
<organism evidence="5 6">
    <name type="scientific">Microlunatus soli</name>
    <dbReference type="NCBI Taxonomy" id="630515"/>
    <lineage>
        <taxon>Bacteria</taxon>
        <taxon>Bacillati</taxon>
        <taxon>Actinomycetota</taxon>
        <taxon>Actinomycetes</taxon>
        <taxon>Propionibacteriales</taxon>
        <taxon>Propionibacteriaceae</taxon>
        <taxon>Microlunatus</taxon>
    </lineage>
</organism>
<dbReference type="InterPro" id="IPR036890">
    <property type="entry name" value="HATPase_C_sf"/>
</dbReference>
<evidence type="ECO:0000313" key="5">
    <source>
        <dbReference type="EMBL" id="SDS02934.1"/>
    </source>
</evidence>
<feature type="domain" description="GAF" evidence="4">
    <location>
        <begin position="221"/>
        <end position="369"/>
    </location>
</feature>
<dbReference type="InterPro" id="IPR011712">
    <property type="entry name" value="Sig_transdc_His_kin_sub3_dim/P"/>
</dbReference>
<keyword evidence="6" id="KW-1185">Reference proteome</keyword>
<dbReference type="PANTHER" id="PTHR24421:SF56">
    <property type="entry name" value="OXYGEN SENSOR HISTIDINE KINASE RESPONSE REGULATOR DOST"/>
    <property type="match status" value="1"/>
</dbReference>
<dbReference type="STRING" id="630515.SAMN04489812_0663"/>
<gene>
    <name evidence="5" type="ORF">SAMN04489812_0663</name>
</gene>
<proteinExistence type="predicted"/>
<reference evidence="5 6" key="1">
    <citation type="submission" date="2016-10" db="EMBL/GenBank/DDBJ databases">
        <authorList>
            <person name="de Groot N.N."/>
        </authorList>
    </citation>
    <scope>NUCLEOTIDE SEQUENCE [LARGE SCALE GENOMIC DNA]</scope>
    <source>
        <strain evidence="5 6">DSM 21800</strain>
    </source>
</reference>
<keyword evidence="3" id="KW-0902">Two-component regulatory system</keyword>
<dbReference type="Gene3D" id="3.30.450.40">
    <property type="match status" value="2"/>
</dbReference>
<accession>A0A1H1NVG8</accession>
<dbReference type="Gene3D" id="1.20.5.1930">
    <property type="match status" value="1"/>
</dbReference>
<evidence type="ECO:0000313" key="6">
    <source>
        <dbReference type="Proteomes" id="UP000199103"/>
    </source>
</evidence>
<dbReference type="PANTHER" id="PTHR24421">
    <property type="entry name" value="NITRATE/NITRITE SENSOR PROTEIN NARX-RELATED"/>
    <property type="match status" value="1"/>
</dbReference>
<feature type="domain" description="GAF" evidence="4">
    <location>
        <begin position="55"/>
        <end position="201"/>
    </location>
</feature>
<dbReference type="SUPFAM" id="SSF55781">
    <property type="entry name" value="GAF domain-like"/>
    <property type="match status" value="2"/>
</dbReference>
<protein>
    <submittedName>
        <fullName evidence="5">Histidine kinase</fullName>
    </submittedName>
</protein>
<evidence type="ECO:0000259" key="4">
    <source>
        <dbReference type="SMART" id="SM00065"/>
    </source>
</evidence>
<evidence type="ECO:0000256" key="1">
    <source>
        <dbReference type="ARBA" id="ARBA00022679"/>
    </source>
</evidence>
<evidence type="ECO:0000256" key="3">
    <source>
        <dbReference type="ARBA" id="ARBA00023012"/>
    </source>
</evidence>
<dbReference type="InterPro" id="IPR029016">
    <property type="entry name" value="GAF-like_dom_sf"/>
</dbReference>
<keyword evidence="1" id="KW-0808">Transferase</keyword>
<evidence type="ECO:0000256" key="2">
    <source>
        <dbReference type="ARBA" id="ARBA00022777"/>
    </source>
</evidence>
<keyword evidence="2 5" id="KW-0418">Kinase</keyword>
<sequence length="571" mass="60946">MSGQPDPDLRSSDGQTSELDELIDQIVDPGSASDPALERLRSLVLAIETISSDLSLEQVLLRLTDSARTLSGARYAALGVISEDRRLERFLHVGIDAETVAEIGHLPEGKGLLGALIDDPVAIRLRDLTDDPRSVGFPPNHPPMDSFLGVPIHVRDEVYGNLYLANSSRGEFSAADEELVRMLAGAAGNAISNARVYQEAQLQQRWLQASNDVHGQLFSTAGEDPLHVIAQRTIEISDADLVSVALLAPDRATVVIEYAIGEGADNLLARRFSLSDTLAGSVITTGSPVMARDGASLATQPVTQRIGVLDTGPIIVLPLGGPEDARGVLSLARRRGRHPFTTVEMSMAAGFAAHASIALEIADARDAEQKMIMLEDRQRIARDLHDHVIQELFGVGLSLESIASRLGDLDPNAELLRQRVDDLDRAIRRIRTSIFALHSDARTPPNGLRQQLLAAVDGVVPALGFRPSVAVTGLVEVSLGEPISGEAVDCVRQLLGSVVEHAQATDAAVEVKLDGSRLTITVTDNGPTPISDERTAALTELAAQAERRRGRLTLSADPGGGTVATWSVEVP</sequence>
<dbReference type="Pfam" id="PF07730">
    <property type="entry name" value="HisKA_3"/>
    <property type="match status" value="1"/>
</dbReference>
<dbReference type="AlphaFoldDB" id="A0A1H1NVG8"/>
<dbReference type="InterPro" id="IPR003018">
    <property type="entry name" value="GAF"/>
</dbReference>
<dbReference type="GO" id="GO:0016020">
    <property type="term" value="C:membrane"/>
    <property type="evidence" value="ECO:0007669"/>
    <property type="project" value="InterPro"/>
</dbReference>
<dbReference type="Pfam" id="PF13185">
    <property type="entry name" value="GAF_2"/>
    <property type="match status" value="1"/>
</dbReference>
<dbReference type="GO" id="GO:0000155">
    <property type="term" value="F:phosphorelay sensor kinase activity"/>
    <property type="evidence" value="ECO:0007669"/>
    <property type="project" value="InterPro"/>
</dbReference>
<dbReference type="RefSeq" id="WP_172836062.1">
    <property type="nucleotide sequence ID" value="NZ_LT629772.1"/>
</dbReference>
<dbReference type="SMART" id="SM00065">
    <property type="entry name" value="GAF"/>
    <property type="match status" value="2"/>
</dbReference>
<dbReference type="InterPro" id="IPR050482">
    <property type="entry name" value="Sensor_HK_TwoCompSys"/>
</dbReference>
<dbReference type="Gene3D" id="3.30.565.10">
    <property type="entry name" value="Histidine kinase-like ATPase, C-terminal domain"/>
    <property type="match status" value="1"/>
</dbReference>
<dbReference type="Pfam" id="PF13492">
    <property type="entry name" value="GAF_3"/>
    <property type="match status" value="1"/>
</dbReference>
<name>A0A1H1NVG8_9ACTN</name>